<feature type="binding site" evidence="11">
    <location>
        <position position="155"/>
    </location>
    <ligand>
        <name>NAD(+)</name>
        <dbReference type="ChEBI" id="CHEBI:57540"/>
    </ligand>
</feature>
<feature type="binding site" evidence="11">
    <location>
        <position position="122"/>
    </location>
    <ligand>
        <name>NAD(+)</name>
        <dbReference type="ChEBI" id="CHEBI:57540"/>
    </ligand>
</feature>
<dbReference type="GO" id="GO:0051287">
    <property type="term" value="F:NAD binding"/>
    <property type="evidence" value="ECO:0007669"/>
    <property type="project" value="InterPro"/>
</dbReference>
<dbReference type="SUPFAM" id="SSF48179">
    <property type="entry name" value="6-phosphogluconate dehydrogenase C-terminal domain-like"/>
    <property type="match status" value="1"/>
</dbReference>
<feature type="binding site" evidence="11">
    <location>
        <position position="266"/>
    </location>
    <ligand>
        <name>NAD(+)</name>
        <dbReference type="ChEBI" id="CHEBI:57540"/>
    </ligand>
</feature>
<dbReference type="NCBIfam" id="TIGR03026">
    <property type="entry name" value="NDP-sugDHase"/>
    <property type="match status" value="1"/>
</dbReference>
<comment type="caution">
    <text evidence="13">The sequence shown here is derived from an EMBL/GenBank/DDBJ whole genome shotgun (WGS) entry which is preliminary data.</text>
</comment>
<dbReference type="GO" id="GO:0003979">
    <property type="term" value="F:UDP-glucose 6-dehydrogenase activity"/>
    <property type="evidence" value="ECO:0007669"/>
    <property type="project" value="UniProtKB-EC"/>
</dbReference>
<dbReference type="InterPro" id="IPR028357">
    <property type="entry name" value="UDPglc_DH_bac"/>
</dbReference>
<gene>
    <name evidence="13" type="ORF">P1J78_24785</name>
</gene>
<dbReference type="PANTHER" id="PTHR43750">
    <property type="entry name" value="UDP-GLUCOSE 6-DEHYDROGENASE TUAD"/>
    <property type="match status" value="1"/>
</dbReference>
<accession>A0AAE3P079</accession>
<evidence type="ECO:0000256" key="10">
    <source>
        <dbReference type="PIRSR" id="PIRSR500134-2"/>
    </source>
</evidence>
<evidence type="ECO:0000256" key="2">
    <source>
        <dbReference type="ARBA" id="ARBA00006601"/>
    </source>
</evidence>
<name>A0AAE3P079_9RHOB</name>
<evidence type="ECO:0000313" key="13">
    <source>
        <dbReference type="EMBL" id="MDF0603932.1"/>
    </source>
</evidence>
<dbReference type="InterPro" id="IPR014027">
    <property type="entry name" value="UDP-Glc/GDP-Man_DH_C"/>
</dbReference>
<dbReference type="SUPFAM" id="SSF52413">
    <property type="entry name" value="UDP-glucose/GDP-mannose dehydrogenase C-terminal domain"/>
    <property type="match status" value="1"/>
</dbReference>
<feature type="domain" description="UDP-glucose/GDP-mannose dehydrogenase C-terminal" evidence="12">
    <location>
        <begin position="317"/>
        <end position="418"/>
    </location>
</feature>
<evidence type="ECO:0000313" key="14">
    <source>
        <dbReference type="Proteomes" id="UP001220964"/>
    </source>
</evidence>
<evidence type="ECO:0000256" key="1">
    <source>
        <dbReference type="ARBA" id="ARBA00004701"/>
    </source>
</evidence>
<feature type="binding site" evidence="11">
    <location>
        <position position="30"/>
    </location>
    <ligand>
        <name>NAD(+)</name>
        <dbReference type="ChEBI" id="CHEBI:57540"/>
    </ligand>
</feature>
<dbReference type="EMBL" id="JARGYC010000180">
    <property type="protein sequence ID" value="MDF0603932.1"/>
    <property type="molecule type" value="Genomic_DNA"/>
</dbReference>
<evidence type="ECO:0000259" key="12">
    <source>
        <dbReference type="SMART" id="SM00984"/>
    </source>
</evidence>
<dbReference type="InterPro" id="IPR017476">
    <property type="entry name" value="UDP-Glc/GDP-Man"/>
</dbReference>
<dbReference type="InterPro" id="IPR008927">
    <property type="entry name" value="6-PGluconate_DH-like_C_sf"/>
</dbReference>
<dbReference type="Pfam" id="PF00984">
    <property type="entry name" value="UDPG_MGDP_dh"/>
    <property type="match status" value="1"/>
</dbReference>
<evidence type="ECO:0000256" key="3">
    <source>
        <dbReference type="ARBA" id="ARBA00012954"/>
    </source>
</evidence>
<dbReference type="Pfam" id="PF03720">
    <property type="entry name" value="UDPG_MGDP_dh_C"/>
    <property type="match status" value="1"/>
</dbReference>
<evidence type="ECO:0000256" key="9">
    <source>
        <dbReference type="PIRSR" id="PIRSR500134-1"/>
    </source>
</evidence>
<feature type="binding site" evidence="10">
    <location>
        <position position="324"/>
    </location>
    <ligand>
        <name>substrate</name>
    </ligand>
</feature>
<reference evidence="13" key="1">
    <citation type="submission" date="2023-03" db="EMBL/GenBank/DDBJ databases">
        <title>Multiphase analysis and comparison of six strains from genera Psychromarinibacter, Lutimaribacter, and Maritimibacter, including a novel species: Psychromarinibacter sediminicola sp. nov.</title>
        <authorList>
            <person name="Wang Y.-H."/>
            <person name="Ye M.-Q."/>
            <person name="Du Z.-J."/>
        </authorList>
    </citation>
    <scope>NUCLEOTIDE SEQUENCE</scope>
    <source>
        <strain evidence="13">C21-152</strain>
    </source>
</reference>
<evidence type="ECO:0000256" key="8">
    <source>
        <dbReference type="PIRNR" id="PIRNR000124"/>
    </source>
</evidence>
<dbReference type="SUPFAM" id="SSF51735">
    <property type="entry name" value="NAD(P)-binding Rossmann-fold domains"/>
    <property type="match status" value="1"/>
</dbReference>
<feature type="binding site" evidence="11">
    <location>
        <position position="331"/>
    </location>
    <ligand>
        <name>NAD(+)</name>
        <dbReference type="ChEBI" id="CHEBI:57540"/>
    </ligand>
</feature>
<feature type="binding site" evidence="10">
    <location>
        <begin position="152"/>
        <end position="155"/>
    </location>
    <ligand>
        <name>substrate</name>
    </ligand>
</feature>
<dbReference type="PIRSF" id="PIRSF000124">
    <property type="entry name" value="UDPglc_GDPman_dh"/>
    <property type="match status" value="1"/>
</dbReference>
<comment type="catalytic activity">
    <reaction evidence="7 8">
        <text>UDP-alpha-D-glucose + 2 NAD(+) + H2O = UDP-alpha-D-glucuronate + 2 NADH + 3 H(+)</text>
        <dbReference type="Rhea" id="RHEA:23596"/>
        <dbReference type="ChEBI" id="CHEBI:15377"/>
        <dbReference type="ChEBI" id="CHEBI:15378"/>
        <dbReference type="ChEBI" id="CHEBI:57540"/>
        <dbReference type="ChEBI" id="CHEBI:57945"/>
        <dbReference type="ChEBI" id="CHEBI:58052"/>
        <dbReference type="ChEBI" id="CHEBI:58885"/>
        <dbReference type="EC" id="1.1.1.22"/>
    </reaction>
</comment>
<dbReference type="AlphaFoldDB" id="A0AAE3P079"/>
<dbReference type="Gene3D" id="1.20.5.100">
    <property type="entry name" value="Cytochrome c1, transmembrane anchor, C-terminal"/>
    <property type="match status" value="1"/>
</dbReference>
<feature type="binding site" evidence="11">
    <location>
        <position position="35"/>
    </location>
    <ligand>
        <name>NAD(+)</name>
        <dbReference type="ChEBI" id="CHEBI:57540"/>
    </ligand>
</feature>
<keyword evidence="6 8" id="KW-0520">NAD</keyword>
<feature type="binding site" evidence="10">
    <location>
        <position position="207"/>
    </location>
    <ligand>
        <name>substrate</name>
    </ligand>
</feature>
<keyword evidence="14" id="KW-1185">Reference proteome</keyword>
<sequence length="455" mass="49168">MRIAMIGTGYVGLVSGVCFSDFGHDVICVDKNPAKIEMLERGEVPIYEPGLDTLMEKNVEAGRLTFTTDLAAAVDGADAVFIAVGTPTRRGDGHADLTFVMAAAEEIAKSLTGYAVIVVKSTVPVGTNRKVKQTVAKANPNADFDVASNPEFLREGAAIDDFMKPDRVIVGVQTERAGEVMAEIYRPLYLREFPIVTTDLESAEMIKYAANAFLATKITFINEIARLCEKVGADVKEVSRGMGLDGRIGNKFLHAGPGYGGSCFPKDTMALARTGQDFSAPMDIVETVIKSNDEIKRRMIDKILELCGDTFNGKTVAVLGVTFKPNTDDMRDAPALTVVPALVGGGAKVRVVDPQGRREGEALLPGVQWVEDPYKAVQNADALVILTEWNEFRALDLKRLARRMATPRMADLRNVYSAKDAKHAGFEAYMAVGRPSLEPQARAAEEEANTASAAE</sequence>
<feature type="binding site" evidence="11">
    <location>
        <position position="86"/>
    </location>
    <ligand>
        <name>NAD(+)</name>
        <dbReference type="ChEBI" id="CHEBI:57540"/>
    </ligand>
</feature>
<keyword evidence="5 8" id="KW-0560">Oxidoreductase</keyword>
<evidence type="ECO:0000256" key="6">
    <source>
        <dbReference type="ARBA" id="ARBA00023027"/>
    </source>
</evidence>
<evidence type="ECO:0000256" key="4">
    <source>
        <dbReference type="ARBA" id="ARBA00015132"/>
    </source>
</evidence>
<dbReference type="Proteomes" id="UP001220964">
    <property type="component" value="Unassembled WGS sequence"/>
</dbReference>
<protein>
    <recommendedName>
        <fullName evidence="4 8">UDP-glucose 6-dehydrogenase</fullName>
        <ecNumber evidence="3 8">1.1.1.22</ecNumber>
    </recommendedName>
</protein>
<dbReference type="InterPro" id="IPR036220">
    <property type="entry name" value="UDP-Glc/GDP-Man_DH_C_sf"/>
</dbReference>
<dbReference type="RefSeq" id="WP_275570041.1">
    <property type="nucleotide sequence ID" value="NZ_JARGYC010000180.1"/>
</dbReference>
<feature type="active site" description="Nucleophile" evidence="9">
    <location>
        <position position="263"/>
    </location>
</feature>
<dbReference type="PANTHER" id="PTHR43750:SF3">
    <property type="entry name" value="UDP-GLUCOSE 6-DEHYDROGENASE TUAD"/>
    <property type="match status" value="1"/>
</dbReference>
<dbReference type="InterPro" id="IPR014026">
    <property type="entry name" value="UDP-Glc/GDP-Man_DH_dimer"/>
</dbReference>
<dbReference type="SMART" id="SM00984">
    <property type="entry name" value="UDPG_MGDP_dh_C"/>
    <property type="match status" value="1"/>
</dbReference>
<dbReference type="InterPro" id="IPR001732">
    <property type="entry name" value="UDP-Glc/GDP-Man_DH_N"/>
</dbReference>
<dbReference type="GO" id="GO:0000271">
    <property type="term" value="P:polysaccharide biosynthetic process"/>
    <property type="evidence" value="ECO:0007669"/>
    <property type="project" value="InterPro"/>
</dbReference>
<feature type="binding site" evidence="10">
    <location>
        <begin position="252"/>
        <end position="256"/>
    </location>
    <ligand>
        <name>substrate</name>
    </ligand>
</feature>
<evidence type="ECO:0000256" key="7">
    <source>
        <dbReference type="ARBA" id="ARBA00047473"/>
    </source>
</evidence>
<organism evidence="13 14">
    <name type="scientific">Psychromarinibacter sediminicola</name>
    <dbReference type="NCBI Taxonomy" id="3033385"/>
    <lineage>
        <taxon>Bacteria</taxon>
        <taxon>Pseudomonadati</taxon>
        <taxon>Pseudomonadota</taxon>
        <taxon>Alphaproteobacteria</taxon>
        <taxon>Rhodobacterales</taxon>
        <taxon>Paracoccaceae</taxon>
        <taxon>Psychromarinibacter</taxon>
    </lineage>
</organism>
<dbReference type="Gene3D" id="3.40.50.720">
    <property type="entry name" value="NAD(P)-binding Rossmann-like Domain"/>
    <property type="match status" value="2"/>
</dbReference>
<proteinExistence type="inferred from homology"/>
<dbReference type="PIRSF" id="PIRSF500134">
    <property type="entry name" value="UDPglc_DH_bac"/>
    <property type="match status" value="1"/>
</dbReference>
<feature type="binding site" evidence="10">
    <location>
        <position position="260"/>
    </location>
    <ligand>
        <name>substrate</name>
    </ligand>
</feature>
<evidence type="ECO:0000256" key="5">
    <source>
        <dbReference type="ARBA" id="ARBA00023002"/>
    </source>
</evidence>
<dbReference type="Pfam" id="PF03721">
    <property type="entry name" value="UDPG_MGDP_dh_N"/>
    <property type="match status" value="1"/>
</dbReference>
<dbReference type="EC" id="1.1.1.22" evidence="3 8"/>
<comment type="similarity">
    <text evidence="2 8">Belongs to the UDP-glucose/GDP-mannose dehydrogenase family.</text>
</comment>
<dbReference type="InterPro" id="IPR036291">
    <property type="entry name" value="NAD(P)-bd_dom_sf"/>
</dbReference>
<evidence type="ECO:0000256" key="11">
    <source>
        <dbReference type="PIRSR" id="PIRSR500134-3"/>
    </source>
</evidence>
<comment type="pathway">
    <text evidence="1">Nucleotide-sugar biosynthesis; UDP-alpha-D-glucuronate biosynthesis; UDP-alpha-D-glucuronate from UDP-alpha-D-glucose: step 1/1.</text>
</comment>